<dbReference type="RefSeq" id="WP_133826788.1">
    <property type="nucleotide sequence ID" value="NZ_BAABHR010000011.1"/>
</dbReference>
<evidence type="ECO:0000256" key="1">
    <source>
        <dbReference type="SAM" id="MobiDB-lite"/>
    </source>
</evidence>
<evidence type="ECO:0000313" key="2">
    <source>
        <dbReference type="EMBL" id="TDQ60981.1"/>
    </source>
</evidence>
<accession>A0A4R6VF85</accession>
<gene>
    <name evidence="2" type="ORF">EV188_103485</name>
</gene>
<sequence length="126" mass="14021">MTVEPGETRTQRKERERAERAEWDYLTDRLGILWPNYDCFCGTLDDLRRTVAELERRQARVRPPRNSASEGVVARDADPTTSAKLAVARAAGRLSDDGETAGQHRPSSPTRSVDRAEFGSFDADAG</sequence>
<reference evidence="2 3" key="1">
    <citation type="submission" date="2019-03" db="EMBL/GenBank/DDBJ databases">
        <title>Genomic Encyclopedia of Type Strains, Phase IV (KMG-IV): sequencing the most valuable type-strain genomes for metagenomic binning, comparative biology and taxonomic classification.</title>
        <authorList>
            <person name="Goeker M."/>
        </authorList>
    </citation>
    <scope>NUCLEOTIDE SEQUENCE [LARGE SCALE GENOMIC DNA]</scope>
    <source>
        <strain evidence="2 3">DSM 45775</strain>
    </source>
</reference>
<comment type="caution">
    <text evidence="2">The sequence shown here is derived from an EMBL/GenBank/DDBJ whole genome shotgun (WGS) entry which is preliminary data.</text>
</comment>
<evidence type="ECO:0000313" key="3">
    <source>
        <dbReference type="Proteomes" id="UP000295705"/>
    </source>
</evidence>
<keyword evidence="3" id="KW-1185">Reference proteome</keyword>
<dbReference type="Proteomes" id="UP000295705">
    <property type="component" value="Unassembled WGS sequence"/>
</dbReference>
<feature type="region of interest" description="Disordered" evidence="1">
    <location>
        <begin position="58"/>
        <end position="126"/>
    </location>
</feature>
<dbReference type="AlphaFoldDB" id="A0A4R6VF85"/>
<proteinExistence type="predicted"/>
<organism evidence="2 3">
    <name type="scientific">Actinomycetospora succinea</name>
    <dbReference type="NCBI Taxonomy" id="663603"/>
    <lineage>
        <taxon>Bacteria</taxon>
        <taxon>Bacillati</taxon>
        <taxon>Actinomycetota</taxon>
        <taxon>Actinomycetes</taxon>
        <taxon>Pseudonocardiales</taxon>
        <taxon>Pseudonocardiaceae</taxon>
        <taxon>Actinomycetospora</taxon>
    </lineage>
</organism>
<dbReference type="EMBL" id="SNYO01000003">
    <property type="protein sequence ID" value="TDQ60981.1"/>
    <property type="molecule type" value="Genomic_DNA"/>
</dbReference>
<name>A0A4R6VF85_9PSEU</name>
<protein>
    <submittedName>
        <fullName evidence="2">Uncharacterized protein</fullName>
    </submittedName>
</protein>